<dbReference type="AlphaFoldDB" id="A0A0K0G2G7"/>
<protein>
    <submittedName>
        <fullName evidence="3">Amastin</fullName>
    </submittedName>
</protein>
<feature type="transmembrane region" description="Helical" evidence="1">
    <location>
        <begin position="131"/>
        <end position="155"/>
    </location>
</feature>
<feature type="transmembrane region" description="Helical" evidence="1">
    <location>
        <begin position="101"/>
        <end position="119"/>
    </location>
</feature>
<keyword evidence="1" id="KW-0472">Membrane</keyword>
<reference evidence="2" key="1">
    <citation type="submission" date="2014-07" db="EMBL/GenBank/DDBJ databases">
        <authorList>
            <person name="Martin A.A"/>
            <person name="De Silva N."/>
        </authorList>
    </citation>
    <scope>NUCLEOTIDE SEQUENCE</scope>
</reference>
<dbReference type="WBParaSite" id="SVE_1891600.1">
    <property type="protein sequence ID" value="SVE_1891600.1"/>
    <property type="gene ID" value="SVE_1891600"/>
</dbReference>
<name>A0A0K0G2G7_STRVS</name>
<evidence type="ECO:0000313" key="3">
    <source>
        <dbReference type="WBParaSite" id="SVE_1891600.1"/>
    </source>
</evidence>
<evidence type="ECO:0000256" key="1">
    <source>
        <dbReference type="SAM" id="Phobius"/>
    </source>
</evidence>
<reference evidence="3" key="2">
    <citation type="submission" date="2015-08" db="UniProtKB">
        <authorList>
            <consortium name="WormBaseParasite"/>
        </authorList>
    </citation>
    <scope>IDENTIFICATION</scope>
</reference>
<sequence length="219" mass="24854">MMTSLWMFWKTLIAFTILFVCQTVFITYFWSNTWFVADNIKGYGPITYTISFGFNSYCIKSEHNIKPHCISSSDKGEFFEDYGVQLSIEKELLTSLRVSKFIYILIIVSQLFMAIGIIGRCKYIDSNQISVSDVLFASSSIVDVILKFALSNFLILGYNREIGATIYGNKIYSSFGLTIVLFAISLIMTVVVNILMLGSFVKTAEKSSCQRGKKYFTII</sequence>
<keyword evidence="1" id="KW-0812">Transmembrane</keyword>
<keyword evidence="2" id="KW-1185">Reference proteome</keyword>
<proteinExistence type="predicted"/>
<keyword evidence="1" id="KW-1133">Transmembrane helix</keyword>
<organism evidence="2 3">
    <name type="scientific">Strongyloides venezuelensis</name>
    <name type="common">Threadworm</name>
    <dbReference type="NCBI Taxonomy" id="75913"/>
    <lineage>
        <taxon>Eukaryota</taxon>
        <taxon>Metazoa</taxon>
        <taxon>Ecdysozoa</taxon>
        <taxon>Nematoda</taxon>
        <taxon>Chromadorea</taxon>
        <taxon>Rhabditida</taxon>
        <taxon>Tylenchina</taxon>
        <taxon>Panagrolaimomorpha</taxon>
        <taxon>Strongyloidoidea</taxon>
        <taxon>Strongyloididae</taxon>
        <taxon>Strongyloides</taxon>
    </lineage>
</organism>
<accession>A0A0K0G2G7</accession>
<feature type="transmembrane region" description="Helical" evidence="1">
    <location>
        <begin position="175"/>
        <end position="201"/>
    </location>
</feature>
<dbReference type="Proteomes" id="UP000035680">
    <property type="component" value="Unassembled WGS sequence"/>
</dbReference>
<evidence type="ECO:0000313" key="2">
    <source>
        <dbReference type="Proteomes" id="UP000035680"/>
    </source>
</evidence>
<feature type="transmembrane region" description="Helical" evidence="1">
    <location>
        <begin position="12"/>
        <end position="31"/>
    </location>
</feature>